<comment type="caution">
    <text evidence="2">The sequence shown here is derived from an EMBL/GenBank/DDBJ whole genome shotgun (WGS) entry which is preliminary data.</text>
</comment>
<dbReference type="RefSeq" id="WP_359784362.1">
    <property type="nucleotide sequence ID" value="NZ_JBEYBN010000001.1"/>
</dbReference>
<feature type="region of interest" description="Disordered" evidence="1">
    <location>
        <begin position="249"/>
        <end position="272"/>
    </location>
</feature>
<keyword evidence="3" id="KW-1185">Reference proteome</keyword>
<evidence type="ECO:0000313" key="3">
    <source>
        <dbReference type="Proteomes" id="UP001550603"/>
    </source>
</evidence>
<feature type="compositionally biased region" description="Basic and acidic residues" evidence="1">
    <location>
        <begin position="495"/>
        <end position="509"/>
    </location>
</feature>
<evidence type="ECO:0000256" key="1">
    <source>
        <dbReference type="SAM" id="MobiDB-lite"/>
    </source>
</evidence>
<feature type="compositionally biased region" description="Basic and acidic residues" evidence="1">
    <location>
        <begin position="477"/>
        <end position="486"/>
    </location>
</feature>
<accession>A0ABV2XLW9</accession>
<reference evidence="2 3" key="1">
    <citation type="submission" date="2024-06" db="EMBL/GenBank/DDBJ databases">
        <title>The Natural Products Discovery Center: Release of the First 8490 Sequenced Strains for Exploring Actinobacteria Biosynthetic Diversity.</title>
        <authorList>
            <person name="Kalkreuter E."/>
            <person name="Kautsar S.A."/>
            <person name="Yang D."/>
            <person name="Bader C.D."/>
            <person name="Teijaro C.N."/>
            <person name="Fluegel L."/>
            <person name="Davis C.M."/>
            <person name="Simpson J.R."/>
            <person name="Lauterbach L."/>
            <person name="Steele A.D."/>
            <person name="Gui C."/>
            <person name="Meng S."/>
            <person name="Li G."/>
            <person name="Viehrig K."/>
            <person name="Ye F."/>
            <person name="Su P."/>
            <person name="Kiefer A.F."/>
            <person name="Nichols A."/>
            <person name="Cepeda A.J."/>
            <person name="Yan W."/>
            <person name="Fan B."/>
            <person name="Jiang Y."/>
            <person name="Adhikari A."/>
            <person name="Zheng C.-J."/>
            <person name="Schuster L."/>
            <person name="Cowan T.M."/>
            <person name="Smanski M.J."/>
            <person name="Chevrette M.G."/>
            <person name="De Carvalho L.P.S."/>
            <person name="Shen B."/>
        </authorList>
    </citation>
    <scope>NUCLEOTIDE SEQUENCE [LARGE SCALE GENOMIC DNA]</scope>
    <source>
        <strain evidence="2 3">NPDC019583</strain>
    </source>
</reference>
<evidence type="ECO:0008006" key="4">
    <source>
        <dbReference type="Google" id="ProtNLM"/>
    </source>
</evidence>
<protein>
    <recommendedName>
        <fullName evidence="4">PE-PGRS family protein</fullName>
    </recommendedName>
</protein>
<proteinExistence type="predicted"/>
<feature type="region of interest" description="Disordered" evidence="1">
    <location>
        <begin position="378"/>
        <end position="398"/>
    </location>
</feature>
<evidence type="ECO:0000313" key="2">
    <source>
        <dbReference type="EMBL" id="MEU2264984.1"/>
    </source>
</evidence>
<gene>
    <name evidence="2" type="ORF">ABZ568_00720</name>
</gene>
<feature type="region of interest" description="Disordered" evidence="1">
    <location>
        <begin position="477"/>
        <end position="525"/>
    </location>
</feature>
<organism evidence="2 3">
    <name type="scientific">Streptomyces olindensis</name>
    <dbReference type="NCBI Taxonomy" id="358823"/>
    <lineage>
        <taxon>Bacteria</taxon>
        <taxon>Bacillati</taxon>
        <taxon>Actinomycetota</taxon>
        <taxon>Actinomycetes</taxon>
        <taxon>Kitasatosporales</taxon>
        <taxon>Streptomycetaceae</taxon>
        <taxon>Streptomyces</taxon>
    </lineage>
</organism>
<dbReference type="EMBL" id="JBEYBN010000001">
    <property type="protein sequence ID" value="MEU2264984.1"/>
    <property type="molecule type" value="Genomic_DNA"/>
</dbReference>
<name>A0ABV2XLW9_9ACTN</name>
<sequence>MAATPPASTPTVAIARVLRRLGLTQGKGGDFRVTGDYRNGERIGTYVLTLSRHADEVIAEHADDIERWAAEDGGWSFRVSVRYPNGDRPMTTVANYGSRVREEPPASTEVLQAAEPAEEAAPVVADEPAHEVTVERPAIVPAVLAQLWADDHRAPVCSPLRDMVRSNECDQYGRPTKAAFERIAAELNALPAGPAALAQLWADDHQAPVCSPLRDMVRGSECDDDLQPTMAAFERIAAEVQALALPVVEPQPEQSGPRALPPAESEPADEEADGLKALRLERAQAEALGWSAGQAELAESAAAGQLRIDPDGSARRVPVPGSAGQRIADGRLAPLVKAGFLVIGQPDSHGHRRVDVTADGRRAVTVWRRWRPAPVDKDRAQEREQLRPLRHGQEEKRRHDWLREEEQRRQAEWEVYSAARDRLHAWEERQERMLNAWATVNGLTYGYLLRLPQRWVPTDEQIAEYVLDPGVVAELRAHAEAPEPKPELPSTGFSRKGEEPSPLEADRAAPEQLDLFGADPAAVAA</sequence>
<dbReference type="Proteomes" id="UP001550603">
    <property type="component" value="Unassembled WGS sequence"/>
</dbReference>